<comment type="caution">
    <text evidence="1">The sequence shown here is derived from an EMBL/GenBank/DDBJ whole genome shotgun (WGS) entry which is preliminary data.</text>
</comment>
<dbReference type="SUPFAM" id="SSF51055">
    <property type="entry name" value="Carbohydrate binding domain"/>
    <property type="match status" value="1"/>
</dbReference>
<name>A0A6I3K8V4_9CORY</name>
<dbReference type="EMBL" id="VIOG01000004">
    <property type="protein sequence ID" value="MTD91104.1"/>
    <property type="molecule type" value="Genomic_DNA"/>
</dbReference>
<dbReference type="InterPro" id="IPR036573">
    <property type="entry name" value="CBM_sf_5/12"/>
</dbReference>
<dbReference type="Gene3D" id="2.10.10.90">
    <property type="match status" value="1"/>
</dbReference>
<protein>
    <recommendedName>
        <fullName evidence="3">Chitin-binding type-3 domain-containing protein</fullName>
    </recommendedName>
</protein>
<dbReference type="AlphaFoldDB" id="A0A6I3K8V4"/>
<organism evidence="1 2">
    <name type="scientific">Corynebacterium aurimucosum</name>
    <dbReference type="NCBI Taxonomy" id="169292"/>
    <lineage>
        <taxon>Bacteria</taxon>
        <taxon>Bacillati</taxon>
        <taxon>Actinomycetota</taxon>
        <taxon>Actinomycetes</taxon>
        <taxon>Mycobacteriales</taxon>
        <taxon>Corynebacteriaceae</taxon>
        <taxon>Corynebacterium</taxon>
    </lineage>
</organism>
<evidence type="ECO:0000313" key="2">
    <source>
        <dbReference type="Proteomes" id="UP000432568"/>
    </source>
</evidence>
<evidence type="ECO:0000313" key="1">
    <source>
        <dbReference type="EMBL" id="MTD91104.1"/>
    </source>
</evidence>
<dbReference type="Proteomes" id="UP000432568">
    <property type="component" value="Unassembled WGS sequence"/>
</dbReference>
<gene>
    <name evidence="1" type="ORF">FME68_04240</name>
</gene>
<proteinExistence type="predicted"/>
<dbReference type="GO" id="GO:0005975">
    <property type="term" value="P:carbohydrate metabolic process"/>
    <property type="evidence" value="ECO:0007669"/>
    <property type="project" value="InterPro"/>
</dbReference>
<reference evidence="1 2" key="1">
    <citation type="submission" date="2019-07" db="EMBL/GenBank/DDBJ databases">
        <title>Draft genome of C. aurimucosum strain 332.</title>
        <authorList>
            <person name="Pacheco L.G.C."/>
            <person name="Aguiar E.R.G.R."/>
            <person name="Barberis C.M."/>
            <person name="Almuzara M.N."/>
            <person name="Traglia G.M."/>
            <person name="Santos C.S."/>
            <person name="Vay C.A."/>
            <person name="Rocha D.J.P.G."/>
        </authorList>
    </citation>
    <scope>NUCLEOTIDE SEQUENCE [LARGE SCALE GENOMIC DNA]</scope>
    <source>
        <strain evidence="1 2">332</strain>
    </source>
</reference>
<dbReference type="GO" id="GO:0030246">
    <property type="term" value="F:carbohydrate binding"/>
    <property type="evidence" value="ECO:0007669"/>
    <property type="project" value="InterPro"/>
</dbReference>
<dbReference type="GO" id="GO:0004553">
    <property type="term" value="F:hydrolase activity, hydrolyzing O-glycosyl compounds"/>
    <property type="evidence" value="ECO:0007669"/>
    <property type="project" value="InterPro"/>
</dbReference>
<dbReference type="GO" id="GO:0005576">
    <property type="term" value="C:extracellular region"/>
    <property type="evidence" value="ECO:0007669"/>
    <property type="project" value="InterPro"/>
</dbReference>
<evidence type="ECO:0008006" key="3">
    <source>
        <dbReference type="Google" id="ProtNLM"/>
    </source>
</evidence>
<accession>A0A6I3K8V4</accession>
<sequence>MTIQDLKQTIISLNEQDFFDLFGWVCGDEYDRRKAAPAVEKAQADLVTELQDAGKLEKPKAVTVEEAIAAPGKVPAWENPLTDHSKMYGLTNVITHNGRFWESTHPGLNSWEPGAHGVDGYIWRDITHQVHPTAPEENTASPGAIPFAPELPVEEGNLIEYEGVVYKVLSAHVTKSYWPPNEATSLFERV</sequence>